<sequence>MPDKTLSEPSPQLDPGPGSSSDPSISVQGAVETTGSTIWLNDILHGSDSMIRTTIVRDDPGSSLDYIDYTTSNPLTNSSGLDPAHLETRLAPLAMVETGLQSSFAFPPPGGDDIWQLLTQEALPDSHSLHASPRFLAELGLNSESFFQSSQDLANDRSPHNVDTANRTNANLYLDRGSFEGPALSSSGVDAEERGAYVLSATSTMIARMSSGHPSEGLPLSSETLALCLNMFWTRVWPTSPIIHPSTFNMRQTSAPLLINMIALGAMASQKRSLQIKGNSLWTLVNRSITTSWTQLIENKGLYDPCKGVQLIQTLACGIIFAYMSSSSNIIHAASMSVMNGIRWAYLAGMNDPEIMHKNFLPLEGERLSPSDLDIRWRQWAAMEDLKRCLCLVYQADCVLARMSDVPPTFRPTSIPFGGMWDDEATYLASTATSWQRAVIDSSSKVSSLNDLPIGQIYRYLFQDDTAQDQDLSLLPVMTRTTLIEGLTSLIIDPVQPHLVPGFGIADLPAIGHALARYYTVFLDRTTDPRSQSVLIGRWHEAAITLGYAFAKQKHLSGQQLWRSPIGRHLLLHANAIRQSLEDFRVGKAKIPYPGQAQVSYIAAVVFKDYIAATSEEGPSTTPLFHSLNIEADWEQLNRILKTCSSQVDSSDSSELTNSTSSHLKAADFVLLGGIPLLHGIRISIHDIDPFLTVLTALGRTFPRAEELAMKLTDRYM</sequence>
<dbReference type="KEGG" id="kbi:30210826"/>
<dbReference type="STRING" id="1296100.A0A1B9FXF6"/>
<dbReference type="EMBL" id="CP144546">
    <property type="protein sequence ID" value="WVW85795.1"/>
    <property type="molecule type" value="Genomic_DNA"/>
</dbReference>
<dbReference type="GO" id="GO:0006351">
    <property type="term" value="P:DNA-templated transcription"/>
    <property type="evidence" value="ECO:0007669"/>
    <property type="project" value="InterPro"/>
</dbReference>
<gene>
    <name evidence="9" type="ORF">I302_06427</name>
    <name evidence="10" type="ORF">I302_107833</name>
</gene>
<organism evidence="9">
    <name type="scientific">Kwoniella bestiolae CBS 10118</name>
    <dbReference type="NCBI Taxonomy" id="1296100"/>
    <lineage>
        <taxon>Eukaryota</taxon>
        <taxon>Fungi</taxon>
        <taxon>Dikarya</taxon>
        <taxon>Basidiomycota</taxon>
        <taxon>Agaricomycotina</taxon>
        <taxon>Tremellomycetes</taxon>
        <taxon>Tremellales</taxon>
        <taxon>Cryptococcaceae</taxon>
        <taxon>Kwoniella</taxon>
    </lineage>
</organism>
<dbReference type="GO" id="GO:0008270">
    <property type="term" value="F:zinc ion binding"/>
    <property type="evidence" value="ECO:0007669"/>
    <property type="project" value="UniProtKB-KW"/>
</dbReference>
<dbReference type="GO" id="GO:0000785">
    <property type="term" value="C:chromatin"/>
    <property type="evidence" value="ECO:0007669"/>
    <property type="project" value="TreeGrafter"/>
</dbReference>
<dbReference type="VEuPathDB" id="FungiDB:I302_06427"/>
<evidence type="ECO:0000313" key="10">
    <source>
        <dbReference type="EMBL" id="WVW85795.1"/>
    </source>
</evidence>
<keyword evidence="4" id="KW-0863">Zinc-finger</keyword>
<keyword evidence="2" id="KW-0479">Metal-binding</keyword>
<protein>
    <recommendedName>
        <fullName evidence="8">Xylanolytic transcriptional activator regulatory domain-containing protein</fullName>
    </recommendedName>
</protein>
<evidence type="ECO:0000256" key="7">
    <source>
        <dbReference type="SAM" id="MobiDB-lite"/>
    </source>
</evidence>
<evidence type="ECO:0000259" key="8">
    <source>
        <dbReference type="Pfam" id="PF04082"/>
    </source>
</evidence>
<dbReference type="GO" id="GO:0005634">
    <property type="term" value="C:nucleus"/>
    <property type="evidence" value="ECO:0007669"/>
    <property type="project" value="UniProtKB-SubCell"/>
</dbReference>
<evidence type="ECO:0000313" key="11">
    <source>
        <dbReference type="Proteomes" id="UP000092730"/>
    </source>
</evidence>
<evidence type="ECO:0000313" key="9">
    <source>
        <dbReference type="EMBL" id="OCF23445.1"/>
    </source>
</evidence>
<reference evidence="10" key="4">
    <citation type="submission" date="2024-02" db="EMBL/GenBank/DDBJ databases">
        <title>Comparative genomics of Cryptococcus and Kwoniella reveals pathogenesis evolution and contrasting modes of karyotype evolution via chromosome fusion or intercentromeric recombination.</title>
        <authorList>
            <person name="Coelho M.A."/>
            <person name="David-Palma M."/>
            <person name="Shea T."/>
            <person name="Bowers K."/>
            <person name="McGinley-Smith S."/>
            <person name="Mohammad A.W."/>
            <person name="Gnirke A."/>
            <person name="Yurkov A.M."/>
            <person name="Nowrousian M."/>
            <person name="Sun S."/>
            <person name="Cuomo C.A."/>
            <person name="Heitman J."/>
        </authorList>
    </citation>
    <scope>NUCLEOTIDE SEQUENCE</scope>
    <source>
        <strain evidence="10">CBS 10118</strain>
    </source>
</reference>
<dbReference type="GO" id="GO:0000981">
    <property type="term" value="F:DNA-binding transcription factor activity, RNA polymerase II-specific"/>
    <property type="evidence" value="ECO:0007669"/>
    <property type="project" value="InterPro"/>
</dbReference>
<evidence type="ECO:0000256" key="2">
    <source>
        <dbReference type="ARBA" id="ARBA00022723"/>
    </source>
</evidence>
<dbReference type="EMBL" id="KI894023">
    <property type="protein sequence ID" value="OCF23445.1"/>
    <property type="molecule type" value="Genomic_DNA"/>
</dbReference>
<dbReference type="AlphaFoldDB" id="A0A1B9FXF6"/>
<proteinExistence type="predicted"/>
<keyword evidence="3" id="KW-0677">Repeat</keyword>
<evidence type="ECO:0000256" key="3">
    <source>
        <dbReference type="ARBA" id="ARBA00022737"/>
    </source>
</evidence>
<dbReference type="Proteomes" id="UP000092730">
    <property type="component" value="Chromosome 6"/>
</dbReference>
<dbReference type="GeneID" id="30210826"/>
<evidence type="ECO:0000256" key="1">
    <source>
        <dbReference type="ARBA" id="ARBA00004123"/>
    </source>
</evidence>
<dbReference type="PANTHER" id="PTHR40626">
    <property type="entry name" value="MIP31509P"/>
    <property type="match status" value="1"/>
</dbReference>
<dbReference type="Pfam" id="PF04082">
    <property type="entry name" value="Fungal_trans"/>
    <property type="match status" value="1"/>
</dbReference>
<accession>A0A1B9FXF6</accession>
<dbReference type="GO" id="GO:0000978">
    <property type="term" value="F:RNA polymerase II cis-regulatory region sequence-specific DNA binding"/>
    <property type="evidence" value="ECO:0007669"/>
    <property type="project" value="InterPro"/>
</dbReference>
<feature type="region of interest" description="Disordered" evidence="7">
    <location>
        <begin position="1"/>
        <end position="27"/>
    </location>
</feature>
<reference evidence="9" key="3">
    <citation type="submission" date="2014-01" db="EMBL/GenBank/DDBJ databases">
        <title>Evolution of pathogenesis and genome organization in the Tremellales.</title>
        <authorList>
            <person name="Cuomo C."/>
            <person name="Litvintseva A."/>
            <person name="Heitman J."/>
            <person name="Chen Y."/>
            <person name="Sun S."/>
            <person name="Springer D."/>
            <person name="Dromer F."/>
            <person name="Young S."/>
            <person name="Zeng Q."/>
            <person name="Chapman S."/>
            <person name="Gujja S."/>
            <person name="Saif S."/>
            <person name="Birren B."/>
        </authorList>
    </citation>
    <scope>NUCLEOTIDE SEQUENCE</scope>
    <source>
        <strain evidence="9">CBS 10118</strain>
    </source>
</reference>
<evidence type="ECO:0000256" key="6">
    <source>
        <dbReference type="ARBA" id="ARBA00023242"/>
    </source>
</evidence>
<keyword evidence="6" id="KW-0539">Nucleus</keyword>
<feature type="domain" description="Xylanolytic transcriptional activator regulatory" evidence="8">
    <location>
        <begin position="229"/>
        <end position="415"/>
    </location>
</feature>
<comment type="subcellular location">
    <subcellularLocation>
        <location evidence="1">Nucleus</location>
    </subcellularLocation>
</comment>
<keyword evidence="11" id="KW-1185">Reference proteome</keyword>
<keyword evidence="5" id="KW-0862">Zinc</keyword>
<dbReference type="RefSeq" id="XP_019044515.1">
    <property type="nucleotide sequence ID" value="XM_019193038.1"/>
</dbReference>
<reference evidence="9" key="1">
    <citation type="submission" date="2013-07" db="EMBL/GenBank/DDBJ databases">
        <title>The Genome Sequence of Cryptococcus bestiolae CBS10118.</title>
        <authorList>
            <consortium name="The Broad Institute Genome Sequencing Platform"/>
            <person name="Cuomo C."/>
            <person name="Litvintseva A."/>
            <person name="Chen Y."/>
            <person name="Heitman J."/>
            <person name="Sun S."/>
            <person name="Springer D."/>
            <person name="Dromer F."/>
            <person name="Young S.K."/>
            <person name="Zeng Q."/>
            <person name="Gargeya S."/>
            <person name="Fitzgerald M."/>
            <person name="Abouelleil A."/>
            <person name="Alvarado L."/>
            <person name="Berlin A.M."/>
            <person name="Chapman S.B."/>
            <person name="Dewar J."/>
            <person name="Goldberg J."/>
            <person name="Griggs A."/>
            <person name="Gujja S."/>
            <person name="Hansen M."/>
            <person name="Howarth C."/>
            <person name="Imamovic A."/>
            <person name="Larimer J."/>
            <person name="McCowan C."/>
            <person name="Murphy C."/>
            <person name="Pearson M."/>
            <person name="Priest M."/>
            <person name="Roberts A."/>
            <person name="Saif S."/>
            <person name="Shea T."/>
            <person name="Sykes S."/>
            <person name="Wortman J."/>
            <person name="Nusbaum C."/>
            <person name="Birren B."/>
        </authorList>
    </citation>
    <scope>NUCLEOTIDE SEQUENCE [LARGE SCALE GENOMIC DNA]</scope>
    <source>
        <strain evidence="9">CBS 10118</strain>
    </source>
</reference>
<feature type="compositionally biased region" description="Low complexity" evidence="7">
    <location>
        <begin position="9"/>
        <end position="24"/>
    </location>
</feature>
<name>A0A1B9FXF6_9TREE</name>
<evidence type="ECO:0000256" key="5">
    <source>
        <dbReference type="ARBA" id="ARBA00022833"/>
    </source>
</evidence>
<reference evidence="10" key="2">
    <citation type="submission" date="2013-07" db="EMBL/GenBank/DDBJ databases">
        <authorList>
            <consortium name="The Broad Institute Genome Sequencing Platform"/>
            <person name="Cuomo C."/>
            <person name="Litvintseva A."/>
            <person name="Chen Y."/>
            <person name="Heitman J."/>
            <person name="Sun S."/>
            <person name="Springer D."/>
            <person name="Dromer F."/>
            <person name="Young S.K."/>
            <person name="Zeng Q."/>
            <person name="Gargeya S."/>
            <person name="Fitzgerald M."/>
            <person name="Abouelleil A."/>
            <person name="Alvarado L."/>
            <person name="Berlin A.M."/>
            <person name="Chapman S.B."/>
            <person name="Dewar J."/>
            <person name="Goldberg J."/>
            <person name="Griggs A."/>
            <person name="Gujja S."/>
            <person name="Hansen M."/>
            <person name="Howarth C."/>
            <person name="Imamovic A."/>
            <person name="Larimer J."/>
            <person name="McCowan C."/>
            <person name="Murphy C."/>
            <person name="Pearson M."/>
            <person name="Priest M."/>
            <person name="Roberts A."/>
            <person name="Saif S."/>
            <person name="Shea T."/>
            <person name="Sykes S."/>
            <person name="Wortman J."/>
            <person name="Nusbaum C."/>
            <person name="Birren B."/>
        </authorList>
    </citation>
    <scope>NUCLEOTIDE SEQUENCE</scope>
    <source>
        <strain evidence="10">CBS 10118</strain>
    </source>
</reference>
<evidence type="ECO:0000256" key="4">
    <source>
        <dbReference type="ARBA" id="ARBA00022771"/>
    </source>
</evidence>
<dbReference type="InterPro" id="IPR051059">
    <property type="entry name" value="VerF-like"/>
</dbReference>
<dbReference type="PANTHER" id="PTHR40626:SF14">
    <property type="entry name" value="C2H2 TYPE ZINC FINGER DOMAIN PROTEIN (AFU_ORTHOLOGUE AFUA_1G02360)"/>
    <property type="match status" value="1"/>
</dbReference>
<dbReference type="OrthoDB" id="3945418at2759"/>
<dbReference type="InterPro" id="IPR007219">
    <property type="entry name" value="XnlR_reg_dom"/>
</dbReference>
<dbReference type="CDD" id="cd12148">
    <property type="entry name" value="fungal_TF_MHR"/>
    <property type="match status" value="1"/>
</dbReference>